<reference evidence="2" key="1">
    <citation type="journal article" date="2024" name="Proc. Natl. Acad. Sci. U.S.A.">
        <title>Extraordinary preservation of gene collinearity over three hundred million years revealed in homosporous lycophytes.</title>
        <authorList>
            <person name="Li C."/>
            <person name="Wickell D."/>
            <person name="Kuo L.Y."/>
            <person name="Chen X."/>
            <person name="Nie B."/>
            <person name="Liao X."/>
            <person name="Peng D."/>
            <person name="Ji J."/>
            <person name="Jenkins J."/>
            <person name="Williams M."/>
            <person name="Shu S."/>
            <person name="Plott C."/>
            <person name="Barry K."/>
            <person name="Rajasekar S."/>
            <person name="Grimwood J."/>
            <person name="Han X."/>
            <person name="Sun S."/>
            <person name="Hou Z."/>
            <person name="He W."/>
            <person name="Dai G."/>
            <person name="Sun C."/>
            <person name="Schmutz J."/>
            <person name="Leebens-Mack J.H."/>
            <person name="Li F.W."/>
            <person name="Wang L."/>
        </authorList>
    </citation>
    <scope>NUCLEOTIDE SEQUENCE [LARGE SCALE GENOMIC DNA]</scope>
    <source>
        <strain evidence="2">cv. PW_Plant_1</strain>
    </source>
</reference>
<sequence length="939" mass="102276">MESLTLLAESMQQAAAVLSEDDGEEQSKQYSTFLNVVPLGTVGAGKSAILNSLIGHPVLPTGENGATRAPIVIELEHVGSDSKGLLSVQVEGGKSLQVSASEIRHSLQKRLSKIASSSSASQPEEIFLKLRSSAAPPLKLIDLPGLDPRVPLDDSVVNAYAGNNDALLLLVIPAISVRDIAGSPALKLAQDLDPDGTRTIGVVSKVDQAASDQRSLAAVQALLLGQGPSITSQIPWAALIGQSVSIAVANSGSVSGEDSLEMAWKAEAESLKSILAGAPSTKLGRLCLVDSISQHIRQRIKQRLPNLLSGLEGRSQVIEEELVRLGEQMVETEEGTCALALELCREFEDKFLQHLQTGEGGSWRVISSFEVAFPNRIKQLPLNDLFELMNIKKVVLEADGYQPYLISPEKGLRELVRRALELAKDPGKSCVDEVHRVLLDIVSSAASSTPGLGRYPPFKREIVAIATGTLDDYRAEAKKLVVGLVDMERAFIPAQHFSRLVQHRLERLRREDEQRTRASKKAQDAEQALLNKTSTPQGNLTSGKSGGSLKSLKGQAAQTDKDDKENPSSQNAVAVGEISGVYLWKKSLKKPGWIKRWFVLNEKTNRLGYTKTPEERHYRGVINLEECFIEDAPDKDDDDDTPTTTKSSKGSKRSSGKESSTALSQSLAFKISNKVPYKTVIKAHSSILFKADSLAEKQEWMTKLQNCAQPSKSSSAKGSSDGNSQPPDNNSLQMRGSVPESASETILRRPIDPEEDLKLMAQEVRDYVEAVLNSLSANIPKAIVLSQIERAKDAMLNNLYSSISKHPTSTIQELLQEDPEVKRRRERYRKQASMLSRLTRQLSSREARVSTANGFSDAGSPGSSGNEDWRVAFEEAANTTSNSYENLTSTIESPWSSTNGRSDRRNNEPDENGSIGPGRRTPTRRPPQPPAGSAPVYRY</sequence>
<organism evidence="1 2">
    <name type="scientific">Diphasiastrum complanatum</name>
    <name type="common">Issler's clubmoss</name>
    <name type="synonym">Lycopodium complanatum</name>
    <dbReference type="NCBI Taxonomy" id="34168"/>
    <lineage>
        <taxon>Eukaryota</taxon>
        <taxon>Viridiplantae</taxon>
        <taxon>Streptophyta</taxon>
        <taxon>Embryophyta</taxon>
        <taxon>Tracheophyta</taxon>
        <taxon>Lycopodiopsida</taxon>
        <taxon>Lycopodiales</taxon>
        <taxon>Lycopodiaceae</taxon>
        <taxon>Lycopodioideae</taxon>
        <taxon>Diphasiastrum</taxon>
    </lineage>
</organism>
<accession>A0ACC2ARL4</accession>
<evidence type="ECO:0000313" key="1">
    <source>
        <dbReference type="EMBL" id="KAJ7520177.1"/>
    </source>
</evidence>
<evidence type="ECO:0000313" key="2">
    <source>
        <dbReference type="Proteomes" id="UP001162992"/>
    </source>
</evidence>
<name>A0ACC2ARL4_DIPCM</name>
<proteinExistence type="predicted"/>
<dbReference type="Proteomes" id="UP001162992">
    <property type="component" value="Chromosome 20"/>
</dbReference>
<gene>
    <name evidence="1" type="ORF">O6H91_20G070900</name>
</gene>
<comment type="caution">
    <text evidence="1">The sequence shown here is derived from an EMBL/GenBank/DDBJ whole genome shotgun (WGS) entry which is preliminary data.</text>
</comment>
<keyword evidence="2" id="KW-1185">Reference proteome</keyword>
<dbReference type="EMBL" id="CM055111">
    <property type="protein sequence ID" value="KAJ7520177.1"/>
    <property type="molecule type" value="Genomic_DNA"/>
</dbReference>
<protein>
    <submittedName>
        <fullName evidence="1">Uncharacterized protein</fullName>
    </submittedName>
</protein>